<dbReference type="AlphaFoldDB" id="Q4DQ18"/>
<keyword evidence="4" id="KW-1133">Transmembrane helix</keyword>
<sequence>MNEWKGGDAVVDCEIQGRKTFCPVPLFLSISLLLMSLLLTFLSVNEVVVVFFLYPFFCFFCADFIDCLWMTQPVFLSVCVCVCVCVYYTPWVMKGPKKRYRGDGDDHQSYHHHQQQQQQPRVRYADLAPEVKLQRRREERQVKKEMERTLSYFKSVQRALEEQASGAGDASTLASIVDGFFVELIKLLKADSTLHLLRNGLVCRVIESALANSLLLHSKSLLYVLLGHVFDTVTSPTASYTMETLLASLAQALSALADDEVESFEAEMTDGGPGVHAGSGVPSAATLITYVVEELSERAEEIIVHEVAARAVRSIVLVLGGFTIRGAPALEHVVKFTQPLGALGVALMRGLEATFRDHNSRHAADVWLNIANTPTASFILQSLLRVCEAGTEVDVAVRQRLESINDDDGVALLRHLLMDPMGCHIFQAYIKVPVPLELLEACDVLSNRRARAAAELTSAKGRRLQEILRETADNMTDEEERVVALRAQEKTCWDKALDVVMEVLEDIFDPAAEQMNPVHYVLQDLVLFAPTAVHLECVWERLLKPRIRMFFSLPAPMHVLAAFARKCAFSGSLGPRDGGNNGNNYNDIAVAGAVESSSDALPKDIDQLLRTDMARGVRYFTVSVNFQETVIKTLCSAINEECKKGAAQFLLVDGNAHEKGAELARYILHFQPLASAMFVHAMDKLSLKDMEFLIRHGKGSLVVQQYLRAAAVVQTLPHAQGNKGEEKKLDKTGPMRFLRRIASLLHDLVGDTYAAYVVEVLYEVGSLEVKEELVKLLVPIYSSLQHGHEKASKVEDRDESREVEEDGNATAANRPLMRDFIARKVMTKCCVELYMHRPDDWTKLARRQCQVMRLLQRMSAVSS</sequence>
<reference evidence="5 6" key="1">
    <citation type="journal article" date="2005" name="Science">
        <title>The genome sequence of Trypanosoma cruzi, etiologic agent of Chagas disease.</title>
        <authorList>
            <person name="El-Sayed N.M."/>
            <person name="Myler P.J."/>
            <person name="Bartholomeu D.C."/>
            <person name="Nilsson D."/>
            <person name="Aggarwal G."/>
            <person name="Tran A.N."/>
            <person name="Ghedin E."/>
            <person name="Worthey E.A."/>
            <person name="Delcher A.L."/>
            <person name="Blandin G."/>
            <person name="Westenberger S.J."/>
            <person name="Caler E."/>
            <person name="Cerqueira G.C."/>
            <person name="Branche C."/>
            <person name="Haas B."/>
            <person name="Anupama A."/>
            <person name="Arner E."/>
            <person name="Aslund L."/>
            <person name="Attipoe P."/>
            <person name="Bontempi E."/>
            <person name="Bringaud F."/>
            <person name="Burton P."/>
            <person name="Cadag E."/>
            <person name="Campbell D.A."/>
            <person name="Carrington M."/>
            <person name="Crabtree J."/>
            <person name="Darban H."/>
            <person name="da Silveira J.F."/>
            <person name="de Jong P."/>
            <person name="Edwards K."/>
            <person name="Englund P.T."/>
            <person name="Fazelina G."/>
            <person name="Feldblyum T."/>
            <person name="Ferella M."/>
            <person name="Frasch A.C."/>
            <person name="Gull K."/>
            <person name="Horn D."/>
            <person name="Hou L."/>
            <person name="Huang Y."/>
            <person name="Kindlund E."/>
            <person name="Klingbeil M."/>
            <person name="Kluge S."/>
            <person name="Koo H."/>
            <person name="Lacerda D."/>
            <person name="Levin M.J."/>
            <person name="Lorenzi H."/>
            <person name="Louie T."/>
            <person name="Machado C.R."/>
            <person name="McCulloch R."/>
            <person name="McKenna A."/>
            <person name="Mizuno Y."/>
            <person name="Mottram J.C."/>
            <person name="Nelson S."/>
            <person name="Ochaya S."/>
            <person name="Osoegawa K."/>
            <person name="Pai G."/>
            <person name="Parsons M."/>
            <person name="Pentony M."/>
            <person name="Pettersson U."/>
            <person name="Pop M."/>
            <person name="Ramirez J.L."/>
            <person name="Rinta J."/>
            <person name="Robertson L."/>
            <person name="Salzberg S.L."/>
            <person name="Sanchez D.O."/>
            <person name="Seyler A."/>
            <person name="Sharma R."/>
            <person name="Shetty J."/>
            <person name="Simpson A.J."/>
            <person name="Sisk E."/>
            <person name="Tammi M.T."/>
            <person name="Tarleton R."/>
            <person name="Teixeira S."/>
            <person name="Van Aken S."/>
            <person name="Vogt C."/>
            <person name="Ward P.N."/>
            <person name="Wickstead B."/>
            <person name="Wortman J."/>
            <person name="White O."/>
            <person name="Fraser C.M."/>
            <person name="Stuart K.D."/>
            <person name="Andersson B."/>
        </authorList>
    </citation>
    <scope>NUCLEOTIDE SEQUENCE [LARGE SCALE GENOMIC DNA]</scope>
    <source>
        <strain evidence="5 6">CL Brener</strain>
    </source>
</reference>
<feature type="compositionally biased region" description="Basic and acidic residues" evidence="3">
    <location>
        <begin position="789"/>
        <end position="800"/>
    </location>
</feature>
<keyword evidence="1" id="KW-0677">Repeat</keyword>
<dbReference type="InterPro" id="IPR001313">
    <property type="entry name" value="Pumilio_RNA-bd_rpt"/>
</dbReference>
<dbReference type="EMBL" id="AAHK01000263">
    <property type="protein sequence ID" value="EAN94621.1"/>
    <property type="molecule type" value="Genomic_DNA"/>
</dbReference>
<dbReference type="PaxDb" id="353153-Q4DQ18"/>
<dbReference type="KEGG" id="tcr:510121.110"/>
<protein>
    <submittedName>
        <fullName evidence="5">Uncharacterized protein</fullName>
    </submittedName>
</protein>
<dbReference type="SUPFAM" id="SSF48371">
    <property type="entry name" value="ARM repeat"/>
    <property type="match status" value="1"/>
</dbReference>
<keyword evidence="6" id="KW-1185">Reference proteome</keyword>
<accession>Q4DQ18</accession>
<dbReference type="GO" id="GO:0003723">
    <property type="term" value="F:RNA binding"/>
    <property type="evidence" value="ECO:0007669"/>
    <property type="project" value="InterPro"/>
</dbReference>
<evidence type="ECO:0000256" key="1">
    <source>
        <dbReference type="ARBA" id="ARBA00022737"/>
    </source>
</evidence>
<dbReference type="RefSeq" id="XP_816472.1">
    <property type="nucleotide sequence ID" value="XM_811379.1"/>
</dbReference>
<name>Q4DQ18_TRYCC</name>
<dbReference type="GO" id="GO:0005730">
    <property type="term" value="C:nucleolus"/>
    <property type="evidence" value="ECO:0007669"/>
    <property type="project" value="TreeGrafter"/>
</dbReference>
<dbReference type="GO" id="GO:0000472">
    <property type="term" value="P:endonucleolytic cleavage to generate mature 5'-end of SSU-rRNA from (SSU-rRNA, 5.8S rRNA, LSU-rRNA)"/>
    <property type="evidence" value="ECO:0007669"/>
    <property type="project" value="TreeGrafter"/>
</dbReference>
<feature type="region of interest" description="Disordered" evidence="3">
    <location>
        <begin position="789"/>
        <end position="809"/>
    </location>
</feature>
<keyword evidence="4" id="KW-0812">Transmembrane</keyword>
<organism evidence="5 6">
    <name type="scientific">Trypanosoma cruzi (strain CL Brener)</name>
    <dbReference type="NCBI Taxonomy" id="353153"/>
    <lineage>
        <taxon>Eukaryota</taxon>
        <taxon>Discoba</taxon>
        <taxon>Euglenozoa</taxon>
        <taxon>Kinetoplastea</taxon>
        <taxon>Metakinetoplastina</taxon>
        <taxon>Trypanosomatida</taxon>
        <taxon>Trypanosomatidae</taxon>
        <taxon>Trypanosoma</taxon>
        <taxon>Schizotrypanum</taxon>
    </lineage>
</organism>
<evidence type="ECO:0000256" key="4">
    <source>
        <dbReference type="SAM" id="Phobius"/>
    </source>
</evidence>
<evidence type="ECO:0000313" key="6">
    <source>
        <dbReference type="Proteomes" id="UP000002296"/>
    </source>
</evidence>
<keyword evidence="4" id="KW-0472">Membrane</keyword>
<feature type="transmembrane region" description="Helical" evidence="4">
    <location>
        <begin position="21"/>
        <end position="41"/>
    </location>
</feature>
<dbReference type="InterPro" id="IPR016024">
    <property type="entry name" value="ARM-type_fold"/>
</dbReference>
<feature type="transmembrane region" description="Helical" evidence="4">
    <location>
        <begin position="74"/>
        <end position="93"/>
    </location>
</feature>
<dbReference type="PANTHER" id="PTHR13102:SF0">
    <property type="entry name" value="NUCLEOLAR PROTEIN 9"/>
    <property type="match status" value="1"/>
</dbReference>
<dbReference type="Proteomes" id="UP000002296">
    <property type="component" value="Unassembled WGS sequence"/>
</dbReference>
<dbReference type="GO" id="GO:0000056">
    <property type="term" value="P:ribosomal small subunit export from nucleus"/>
    <property type="evidence" value="ECO:0007669"/>
    <property type="project" value="TreeGrafter"/>
</dbReference>
<evidence type="ECO:0000256" key="2">
    <source>
        <dbReference type="PROSITE-ProRule" id="PRU00317"/>
    </source>
</evidence>
<feature type="repeat" description="Pumilio" evidence="2">
    <location>
        <begin position="740"/>
        <end position="775"/>
    </location>
</feature>
<dbReference type="eggNOG" id="ENOG502RSXM">
    <property type="taxonomic scope" value="Eukaryota"/>
</dbReference>
<dbReference type="PROSITE" id="PS50302">
    <property type="entry name" value="PUM"/>
    <property type="match status" value="1"/>
</dbReference>
<dbReference type="InParanoid" id="Q4DQ18"/>
<feature type="region of interest" description="Disordered" evidence="3">
    <location>
        <begin position="102"/>
        <end position="121"/>
    </location>
</feature>
<dbReference type="InterPro" id="IPR040000">
    <property type="entry name" value="NOP9"/>
</dbReference>
<dbReference type="GO" id="GO:0000447">
    <property type="term" value="P:endonucleolytic cleavage in ITS1 to separate SSU-rRNA from 5.8S rRNA and LSU-rRNA from tricistronic rRNA transcript (SSU-rRNA, 5.8S rRNA, LSU-rRNA)"/>
    <property type="evidence" value="ECO:0007669"/>
    <property type="project" value="TreeGrafter"/>
</dbReference>
<dbReference type="GO" id="GO:0030686">
    <property type="term" value="C:90S preribosome"/>
    <property type="evidence" value="ECO:0007669"/>
    <property type="project" value="TreeGrafter"/>
</dbReference>
<evidence type="ECO:0000313" key="5">
    <source>
        <dbReference type="EMBL" id="EAN94621.1"/>
    </source>
</evidence>
<dbReference type="GeneID" id="3548372"/>
<feature type="transmembrane region" description="Helical" evidence="4">
    <location>
        <begin position="47"/>
        <end position="65"/>
    </location>
</feature>
<dbReference type="PANTHER" id="PTHR13102">
    <property type="entry name" value="NUCLEOLAR PROTEIN 9"/>
    <property type="match status" value="1"/>
</dbReference>
<gene>
    <name evidence="5" type="ORF">Tc00.1047053510121.110</name>
</gene>
<proteinExistence type="predicted"/>
<comment type="caution">
    <text evidence="5">The sequence shown here is derived from an EMBL/GenBank/DDBJ whole genome shotgun (WGS) entry which is preliminary data.</text>
</comment>
<dbReference type="GO" id="GO:0000480">
    <property type="term" value="P:endonucleolytic cleavage in 5'-ETS of tricistronic rRNA transcript (SSU-rRNA, 5.8S rRNA, LSU-rRNA)"/>
    <property type="evidence" value="ECO:0007669"/>
    <property type="project" value="TreeGrafter"/>
</dbReference>
<dbReference type="GO" id="GO:0030688">
    <property type="term" value="C:preribosome, small subunit precursor"/>
    <property type="evidence" value="ECO:0007669"/>
    <property type="project" value="TreeGrafter"/>
</dbReference>
<evidence type="ECO:0000256" key="3">
    <source>
        <dbReference type="SAM" id="MobiDB-lite"/>
    </source>
</evidence>